<dbReference type="InterPro" id="IPR005543">
    <property type="entry name" value="PASTA_dom"/>
</dbReference>
<evidence type="ECO:0000256" key="8">
    <source>
        <dbReference type="ARBA" id="ARBA00022968"/>
    </source>
</evidence>
<feature type="domain" description="PASTA" evidence="17">
    <location>
        <begin position="501"/>
        <end position="567"/>
    </location>
</feature>
<dbReference type="PROSITE" id="PS00107">
    <property type="entry name" value="PROTEIN_KINASE_ATP"/>
    <property type="match status" value="1"/>
</dbReference>
<evidence type="ECO:0000256" key="11">
    <source>
        <dbReference type="ARBA" id="ARBA00060432"/>
    </source>
</evidence>
<evidence type="ECO:0000256" key="10">
    <source>
        <dbReference type="ARBA" id="ARBA00048679"/>
    </source>
</evidence>
<evidence type="ECO:0000256" key="1">
    <source>
        <dbReference type="ARBA" id="ARBA00012513"/>
    </source>
</evidence>
<dbReference type="Proteomes" id="UP000435187">
    <property type="component" value="Unassembled WGS sequence"/>
</dbReference>
<keyword evidence="6 18" id="KW-0418">Kinase</keyword>
<keyword evidence="8" id="KW-0735">Signal-anchor</keyword>
<dbReference type="SMART" id="SM00740">
    <property type="entry name" value="PASTA"/>
    <property type="match status" value="3"/>
</dbReference>
<evidence type="ECO:0000256" key="3">
    <source>
        <dbReference type="ARBA" id="ARBA00022544"/>
    </source>
</evidence>
<dbReference type="InterPro" id="IPR008271">
    <property type="entry name" value="Ser/Thr_kinase_AS"/>
</dbReference>
<feature type="domain" description="PASTA" evidence="17">
    <location>
        <begin position="365"/>
        <end position="431"/>
    </location>
</feature>
<dbReference type="FunFam" id="3.30.200.20:FF:000035">
    <property type="entry name" value="Serine/threonine protein kinase Stk1"/>
    <property type="match status" value="1"/>
</dbReference>
<keyword evidence="14" id="KW-0175">Coiled coil</keyword>
<name>A0A6N7R443_9BACI</name>
<feature type="domain" description="Protein kinase" evidence="16">
    <location>
        <begin position="11"/>
        <end position="272"/>
    </location>
</feature>
<dbReference type="NCBIfam" id="NF033483">
    <property type="entry name" value="PknB_PASTA_kin"/>
    <property type="match status" value="1"/>
</dbReference>
<dbReference type="CDD" id="cd06577">
    <property type="entry name" value="PASTA_pknB"/>
    <property type="match status" value="2"/>
</dbReference>
<dbReference type="Pfam" id="PF21160">
    <property type="entry name" value="PrkC-like_PASTA-like"/>
    <property type="match status" value="1"/>
</dbReference>
<keyword evidence="2" id="KW-0723">Serine/threonine-protein kinase</keyword>
<evidence type="ECO:0000313" key="18">
    <source>
        <dbReference type="EMBL" id="MRI67979.1"/>
    </source>
</evidence>
<dbReference type="GO" id="GO:0071224">
    <property type="term" value="P:cellular response to peptidoglycan"/>
    <property type="evidence" value="ECO:0007669"/>
    <property type="project" value="UniProtKB-ARBA"/>
</dbReference>
<evidence type="ECO:0000259" key="17">
    <source>
        <dbReference type="PROSITE" id="PS51178"/>
    </source>
</evidence>
<dbReference type="InterPro" id="IPR000719">
    <property type="entry name" value="Prot_kinase_dom"/>
</dbReference>
<dbReference type="InterPro" id="IPR011009">
    <property type="entry name" value="Kinase-like_dom_sf"/>
</dbReference>
<organism evidence="18 19">
    <name type="scientific">Gracilibacillus thailandensis</name>
    <dbReference type="NCBI Taxonomy" id="563735"/>
    <lineage>
        <taxon>Bacteria</taxon>
        <taxon>Bacillati</taxon>
        <taxon>Bacillota</taxon>
        <taxon>Bacilli</taxon>
        <taxon>Bacillales</taxon>
        <taxon>Bacillaceae</taxon>
        <taxon>Gracilibacillus</taxon>
    </lineage>
</organism>
<dbReference type="Gene3D" id="2.60.40.2560">
    <property type="match status" value="1"/>
</dbReference>
<dbReference type="Gene3D" id="1.10.510.10">
    <property type="entry name" value="Transferase(Phosphotransferase) domain 1"/>
    <property type="match status" value="1"/>
</dbReference>
<feature type="binding site" evidence="13">
    <location>
        <position position="40"/>
    </location>
    <ligand>
        <name>ATP</name>
        <dbReference type="ChEBI" id="CHEBI:30616"/>
    </ligand>
</feature>
<dbReference type="PROSITE" id="PS51178">
    <property type="entry name" value="PASTA"/>
    <property type="match status" value="3"/>
</dbReference>
<dbReference type="SUPFAM" id="SSF56112">
    <property type="entry name" value="Protein kinase-like (PK-like)"/>
    <property type="match status" value="1"/>
</dbReference>
<dbReference type="RefSeq" id="WP_153836502.1">
    <property type="nucleotide sequence ID" value="NZ_JBHUMW010000012.1"/>
</dbReference>
<dbReference type="InterPro" id="IPR017441">
    <property type="entry name" value="Protein_kinase_ATP_BS"/>
</dbReference>
<dbReference type="EMBL" id="WJEE01000046">
    <property type="protein sequence ID" value="MRI67979.1"/>
    <property type="molecule type" value="Genomic_DNA"/>
</dbReference>
<dbReference type="SMART" id="SM00220">
    <property type="entry name" value="S_TKc"/>
    <property type="match status" value="1"/>
</dbReference>
<comment type="catalytic activity">
    <reaction evidence="9">
        <text>L-threonyl-[protein] + ATP = O-phospho-L-threonyl-[protein] + ADP + H(+)</text>
        <dbReference type="Rhea" id="RHEA:46608"/>
        <dbReference type="Rhea" id="RHEA-COMP:11060"/>
        <dbReference type="Rhea" id="RHEA-COMP:11605"/>
        <dbReference type="ChEBI" id="CHEBI:15378"/>
        <dbReference type="ChEBI" id="CHEBI:30013"/>
        <dbReference type="ChEBI" id="CHEBI:30616"/>
        <dbReference type="ChEBI" id="CHEBI:61977"/>
        <dbReference type="ChEBI" id="CHEBI:456216"/>
        <dbReference type="EC" id="2.7.11.1"/>
    </reaction>
</comment>
<comment type="subcellular location">
    <subcellularLocation>
        <location evidence="11">Spore membrane</location>
        <topology evidence="11">Single-pass type II membrane protein</topology>
    </subcellularLocation>
</comment>
<dbReference type="Gene3D" id="3.30.200.20">
    <property type="entry name" value="Phosphorylase Kinase, domain 1"/>
    <property type="match status" value="1"/>
</dbReference>
<evidence type="ECO:0000256" key="15">
    <source>
        <dbReference type="SAM" id="Phobius"/>
    </source>
</evidence>
<accession>A0A6N7R443</accession>
<keyword evidence="15" id="KW-0472">Membrane</keyword>
<evidence type="ECO:0000256" key="14">
    <source>
        <dbReference type="SAM" id="Coils"/>
    </source>
</evidence>
<dbReference type="PROSITE" id="PS00108">
    <property type="entry name" value="PROTEIN_KINASE_ST"/>
    <property type="match status" value="1"/>
</dbReference>
<evidence type="ECO:0000256" key="13">
    <source>
        <dbReference type="PROSITE-ProRule" id="PRU10141"/>
    </source>
</evidence>
<dbReference type="AlphaFoldDB" id="A0A6N7R443"/>
<dbReference type="Pfam" id="PF03793">
    <property type="entry name" value="PASTA"/>
    <property type="match status" value="3"/>
</dbReference>
<keyword evidence="7 13" id="KW-0067">ATP-binding</keyword>
<gene>
    <name evidence="18" type="primary">pknB</name>
    <name evidence="18" type="ORF">GH885_16785</name>
</gene>
<keyword evidence="4" id="KW-0808">Transferase</keyword>
<dbReference type="Gene3D" id="3.30.10.20">
    <property type="match status" value="3"/>
</dbReference>
<evidence type="ECO:0000256" key="9">
    <source>
        <dbReference type="ARBA" id="ARBA00047899"/>
    </source>
</evidence>
<dbReference type="PANTHER" id="PTHR43289">
    <property type="entry name" value="MITOGEN-ACTIVATED PROTEIN KINASE KINASE KINASE 20-RELATED"/>
    <property type="match status" value="1"/>
</dbReference>
<reference evidence="18 19" key="1">
    <citation type="submission" date="2019-10" db="EMBL/GenBank/DDBJ databases">
        <title>Gracilibacillus salitolerans sp. nov., a moderate halophile isolated from a saline soil in northwest China.</title>
        <authorList>
            <person name="Gan L."/>
        </authorList>
    </citation>
    <scope>NUCLEOTIDE SEQUENCE [LARGE SCALE GENOMIC DNA]</scope>
    <source>
        <strain evidence="18 19">TP2-8</strain>
    </source>
</reference>
<evidence type="ECO:0000259" key="16">
    <source>
        <dbReference type="PROSITE" id="PS50011"/>
    </source>
</evidence>
<feature type="domain" description="PASTA" evidence="17">
    <location>
        <begin position="432"/>
        <end position="500"/>
    </location>
</feature>
<keyword evidence="3" id="KW-0309">Germination</keyword>
<keyword evidence="5 13" id="KW-0547">Nucleotide-binding</keyword>
<evidence type="ECO:0000256" key="2">
    <source>
        <dbReference type="ARBA" id="ARBA00022527"/>
    </source>
</evidence>
<keyword evidence="19" id="KW-1185">Reference proteome</keyword>
<evidence type="ECO:0000256" key="5">
    <source>
        <dbReference type="ARBA" id="ARBA00022741"/>
    </source>
</evidence>
<dbReference type="CDD" id="cd14014">
    <property type="entry name" value="STKc_PknB_like"/>
    <property type="match status" value="1"/>
</dbReference>
<proteinExistence type="predicted"/>
<comment type="catalytic activity">
    <reaction evidence="10">
        <text>L-seryl-[protein] + ATP = O-phospho-L-seryl-[protein] + ADP + H(+)</text>
        <dbReference type="Rhea" id="RHEA:17989"/>
        <dbReference type="Rhea" id="RHEA-COMP:9863"/>
        <dbReference type="Rhea" id="RHEA-COMP:11604"/>
        <dbReference type="ChEBI" id="CHEBI:15378"/>
        <dbReference type="ChEBI" id="CHEBI:29999"/>
        <dbReference type="ChEBI" id="CHEBI:30616"/>
        <dbReference type="ChEBI" id="CHEBI:83421"/>
        <dbReference type="ChEBI" id="CHEBI:456216"/>
        <dbReference type="EC" id="2.7.11.1"/>
    </reaction>
</comment>
<protein>
    <recommendedName>
        <fullName evidence="12">Serine/threonine-protein kinase PrkC</fullName>
        <ecNumber evidence="1">2.7.11.1</ecNumber>
    </recommendedName>
</protein>
<dbReference type="GO" id="GO:0009847">
    <property type="term" value="P:spore germination"/>
    <property type="evidence" value="ECO:0007669"/>
    <property type="project" value="UniProtKB-ARBA"/>
</dbReference>
<evidence type="ECO:0000256" key="6">
    <source>
        <dbReference type="ARBA" id="ARBA00022777"/>
    </source>
</evidence>
<dbReference type="EC" id="2.7.11.1" evidence="1"/>
<dbReference type="FunFam" id="1.10.510.10:FF:000021">
    <property type="entry name" value="Serine/threonine protein kinase"/>
    <property type="match status" value="1"/>
</dbReference>
<evidence type="ECO:0000256" key="4">
    <source>
        <dbReference type="ARBA" id="ARBA00022679"/>
    </source>
</evidence>
<evidence type="ECO:0000313" key="19">
    <source>
        <dbReference type="Proteomes" id="UP000435187"/>
    </source>
</evidence>
<feature type="transmembrane region" description="Helical" evidence="15">
    <location>
        <begin position="338"/>
        <end position="360"/>
    </location>
</feature>
<keyword evidence="15" id="KW-0812">Transmembrane</keyword>
<evidence type="ECO:0000256" key="12">
    <source>
        <dbReference type="ARBA" id="ARBA00070041"/>
    </source>
</evidence>
<comment type="caution">
    <text evidence="18">The sequence shown here is derived from an EMBL/GenBank/DDBJ whole genome shotgun (WGS) entry which is preliminary data.</text>
</comment>
<feature type="coiled-coil region" evidence="14">
    <location>
        <begin position="379"/>
        <end position="406"/>
    </location>
</feature>
<dbReference type="PANTHER" id="PTHR43289:SF34">
    <property type="entry name" value="SERINE_THREONINE-PROTEIN KINASE YBDM-RELATED"/>
    <property type="match status" value="1"/>
</dbReference>
<evidence type="ECO:0000256" key="7">
    <source>
        <dbReference type="ARBA" id="ARBA00022840"/>
    </source>
</evidence>
<dbReference type="GO" id="GO:0004674">
    <property type="term" value="F:protein serine/threonine kinase activity"/>
    <property type="evidence" value="ECO:0007669"/>
    <property type="project" value="UniProtKB-KW"/>
</dbReference>
<keyword evidence="15" id="KW-1133">Transmembrane helix</keyword>
<dbReference type="PROSITE" id="PS50011">
    <property type="entry name" value="PROTEIN_KINASE_DOM"/>
    <property type="match status" value="1"/>
</dbReference>
<sequence length="664" mass="75160">MLEGKVLNERYEIIKLIGGGGMANVYLGNDTILERQVAIKVLRLEYANDDEFITRFHREAQAATSLSHPNIVNIFDVGEEDQIYYMVMEYVDGMTLKQYIQLHAPIEVEEVIEIMTQITSAISHAHDNGLIHRDIKPQNILIDPYGQIKVTDFGIAIALSATALTQTNSMLGSVHYLSPEQARGGKANRKSDIYSLGIVLFELLTGQLPFSGQSAVSIALKHLQSETPSVKEFNPRVPQSVENIVLKSTAKDPFHRYQEVFEMEAELTHALDPDQLHVAKYEPPDTDDTITKAIPIVKDDDSVKNNPVDEETTIVTNGTKNEEQDKPKEKKKKKRKKTFIWVTSLFVILFGAILLALFVLPSLFQPKDVQVPDVSGLSYEEALQELEDLKLNVLKEEEHDEEVEENHVIETYPRPDDTIKEGKDITVYVSLGPEAVVVDDYVGKNYERIEEILLEEGFNDVKFYEEFSDRPVGEIIAQYQPSPGDEVVPRDTNVIFEISKGPEKITLNRLIGLHVDEATDYLKDRDLSADIKEVHHDEVEKDHVIEQNPSANEEIEKGQVVELTVSKGPEPKEPITHTESFTVPYTGENNEETDEPEPQEISIYVGDMNNKISELYQDVEMITDDKTFTIELTIEPDDEGTYKVIKDDEIIIEKTLTYEDVEGE</sequence>
<dbReference type="GO" id="GO:0007165">
    <property type="term" value="P:signal transduction"/>
    <property type="evidence" value="ECO:0007669"/>
    <property type="project" value="UniProtKB-ARBA"/>
</dbReference>
<dbReference type="GO" id="GO:0005524">
    <property type="term" value="F:ATP binding"/>
    <property type="evidence" value="ECO:0007669"/>
    <property type="project" value="UniProtKB-UniRule"/>
</dbReference>
<dbReference type="Pfam" id="PF00069">
    <property type="entry name" value="Pkinase"/>
    <property type="match status" value="1"/>
</dbReference>